<dbReference type="SUPFAM" id="SSF88713">
    <property type="entry name" value="Glycoside hydrolase/deacetylase"/>
    <property type="match status" value="1"/>
</dbReference>
<comment type="caution">
    <text evidence="3">The sequence shown here is derived from an EMBL/GenBank/DDBJ whole genome shotgun (WGS) entry which is preliminary data.</text>
</comment>
<dbReference type="Pfam" id="PF01522">
    <property type="entry name" value="Polysacc_deac_1"/>
    <property type="match status" value="2"/>
</dbReference>
<keyword evidence="4" id="KW-1185">Reference proteome</keyword>
<dbReference type="Gene3D" id="3.20.20.370">
    <property type="entry name" value="Glycoside hydrolase/deacetylase"/>
    <property type="match status" value="1"/>
</dbReference>
<evidence type="ECO:0000259" key="2">
    <source>
        <dbReference type="PROSITE" id="PS51677"/>
    </source>
</evidence>
<keyword evidence="1" id="KW-0732">Signal</keyword>
<reference evidence="3 4" key="1">
    <citation type="submission" date="2023-07" db="EMBL/GenBank/DDBJ databases">
        <title>Alkalimonas sp., MEB108 novel, alkaliphilic bacterium isolated from Lonar Lake, India.</title>
        <authorList>
            <person name="Joshi A."/>
            <person name="Thite S."/>
        </authorList>
    </citation>
    <scope>NUCLEOTIDE SEQUENCE [LARGE SCALE GENOMIC DNA]</scope>
    <source>
        <strain evidence="3 4">MEB108</strain>
    </source>
</reference>
<feature type="domain" description="NodB homology" evidence="2">
    <location>
        <begin position="91"/>
        <end position="327"/>
    </location>
</feature>
<keyword evidence="3" id="KW-0378">Hydrolase</keyword>
<dbReference type="InterPro" id="IPR051398">
    <property type="entry name" value="Polysacch_Deacetylase"/>
</dbReference>
<dbReference type="PANTHER" id="PTHR34216:SF7">
    <property type="entry name" value="POLY-BETA-1,6-N-ACETYL-D-GLUCOSAMINE N-DEACETYLASE"/>
    <property type="match status" value="1"/>
</dbReference>
<dbReference type="InterPro" id="IPR011330">
    <property type="entry name" value="Glyco_hydro/deAcase_b/a-brl"/>
</dbReference>
<sequence>MKEFGKRIWRRLLSHTKLYKLLWYFLPNGVYVFNYHRIGSKEECIYDRTIFSCDANTFDQHIKTIKSHFTIISCQQLAQLLATQELSFQQRYAVITFDDGYQDNYTMAFPVLKKHQVPAIFFLPVNFIGSDYIPWWDQMAHLLRQHSGQVIHFPGNHGEQWLDPAELEQSIHRYIHKAKRLPNLSTREVLQYLQKNYPLPAAALHTETSIFMDWQQAKDMLQHGMEMGSHTIHHPILSEVDENTQRYEITESKKQLEQLFEQEVIALAYPTGRKKCYNALSVQLAQEAGYQLAFSNEPGINRKADFPRFEIHRFSVSHHDIKASIFC</sequence>
<dbReference type="InterPro" id="IPR002509">
    <property type="entry name" value="NODB_dom"/>
</dbReference>
<gene>
    <name evidence="3" type="ORF">QWY20_03115</name>
</gene>
<evidence type="ECO:0000313" key="4">
    <source>
        <dbReference type="Proteomes" id="UP001336314"/>
    </source>
</evidence>
<proteinExistence type="predicted"/>
<dbReference type="EMBL" id="JAUHLI010000002">
    <property type="protein sequence ID" value="MEE2000432.1"/>
    <property type="molecule type" value="Genomic_DNA"/>
</dbReference>
<dbReference type="PANTHER" id="PTHR34216">
    <property type="match status" value="1"/>
</dbReference>
<evidence type="ECO:0000256" key="1">
    <source>
        <dbReference type="ARBA" id="ARBA00022729"/>
    </source>
</evidence>
<dbReference type="RefSeq" id="WP_330127573.1">
    <property type="nucleotide sequence ID" value="NZ_JAUHLI010000002.1"/>
</dbReference>
<evidence type="ECO:0000313" key="3">
    <source>
        <dbReference type="EMBL" id="MEE2000432.1"/>
    </source>
</evidence>
<organism evidence="3 4">
    <name type="scientific">Alkalimonas cellulosilytica</name>
    <dbReference type="NCBI Taxonomy" id="3058395"/>
    <lineage>
        <taxon>Bacteria</taxon>
        <taxon>Pseudomonadati</taxon>
        <taxon>Pseudomonadota</taxon>
        <taxon>Gammaproteobacteria</taxon>
        <taxon>Alkalimonas</taxon>
    </lineage>
</organism>
<dbReference type="GO" id="GO:0016787">
    <property type="term" value="F:hydrolase activity"/>
    <property type="evidence" value="ECO:0007669"/>
    <property type="project" value="UniProtKB-KW"/>
</dbReference>
<dbReference type="CDD" id="cd10918">
    <property type="entry name" value="CE4_NodB_like_5s_6s"/>
    <property type="match status" value="1"/>
</dbReference>
<accession>A0ABU7J1X7</accession>
<dbReference type="Proteomes" id="UP001336314">
    <property type="component" value="Unassembled WGS sequence"/>
</dbReference>
<name>A0ABU7J1X7_9GAMM</name>
<dbReference type="EC" id="3.-.-.-" evidence="3"/>
<protein>
    <submittedName>
        <fullName evidence="3">Polysaccharide deacetylase family protein</fullName>
        <ecNumber evidence="3">3.-.-.-</ecNumber>
    </submittedName>
</protein>
<dbReference type="PROSITE" id="PS51677">
    <property type="entry name" value="NODB"/>
    <property type="match status" value="1"/>
</dbReference>